<proteinExistence type="predicted"/>
<evidence type="ECO:0000256" key="1">
    <source>
        <dbReference type="ARBA" id="ARBA00022676"/>
    </source>
</evidence>
<name>A0ABW2LZH4_9FLAO</name>
<organism evidence="3 4">
    <name type="scientific">Chryseobacterium zhengzhouense</name>
    <dbReference type="NCBI Taxonomy" id="1636086"/>
    <lineage>
        <taxon>Bacteria</taxon>
        <taxon>Pseudomonadati</taxon>
        <taxon>Bacteroidota</taxon>
        <taxon>Flavobacteriia</taxon>
        <taxon>Flavobacteriales</taxon>
        <taxon>Weeksellaceae</taxon>
        <taxon>Chryseobacterium group</taxon>
        <taxon>Chryseobacterium</taxon>
    </lineage>
</organism>
<evidence type="ECO:0000313" key="3">
    <source>
        <dbReference type="EMBL" id="MFC7346663.1"/>
    </source>
</evidence>
<evidence type="ECO:0000256" key="2">
    <source>
        <dbReference type="ARBA" id="ARBA00022679"/>
    </source>
</evidence>
<accession>A0ABW2LZH4</accession>
<dbReference type="Pfam" id="PF01531">
    <property type="entry name" value="Glyco_transf_11"/>
    <property type="match status" value="1"/>
</dbReference>
<dbReference type="EMBL" id="JBHTCR010000003">
    <property type="protein sequence ID" value="MFC7346663.1"/>
    <property type="molecule type" value="Genomic_DNA"/>
</dbReference>
<evidence type="ECO:0000313" key="4">
    <source>
        <dbReference type="Proteomes" id="UP001596550"/>
    </source>
</evidence>
<dbReference type="InterPro" id="IPR002516">
    <property type="entry name" value="Glyco_trans_11"/>
</dbReference>
<keyword evidence="4" id="KW-1185">Reference proteome</keyword>
<gene>
    <name evidence="3" type="ORF">ACFQO9_08055</name>
</gene>
<dbReference type="RefSeq" id="WP_378176504.1">
    <property type="nucleotide sequence ID" value="NZ_JBHTCR010000003.1"/>
</dbReference>
<dbReference type="Proteomes" id="UP001596550">
    <property type="component" value="Unassembled WGS sequence"/>
</dbReference>
<reference evidence="4" key="1">
    <citation type="journal article" date="2019" name="Int. J. Syst. Evol. Microbiol.">
        <title>The Global Catalogue of Microorganisms (GCM) 10K type strain sequencing project: providing services to taxonomists for standard genome sequencing and annotation.</title>
        <authorList>
            <consortium name="The Broad Institute Genomics Platform"/>
            <consortium name="The Broad Institute Genome Sequencing Center for Infectious Disease"/>
            <person name="Wu L."/>
            <person name="Ma J."/>
        </authorList>
    </citation>
    <scope>NUCLEOTIDE SEQUENCE [LARGE SCALE GENOMIC DNA]</scope>
    <source>
        <strain evidence="4">CCUG 54781</strain>
    </source>
</reference>
<sequence>MKNILKKIGRTVTGDYSEVLITPKGARFGNLLYFFLRACIYKSEGRSLKILETSHFTEIIKLFPKLAEFVITEKEVKFYHHKDADNNFYQVFGSHFNNDQLNHFIEIYLIGSIEPLHKIPSELCINVRRGDFYEQGNTSIYGYDQIGFLKHVFEKHLNPKYFQNIKIISDNMLWCKEELSFLNKYTDQLIFPTLENSIEDGFKEVINSKALILSNSTFSFWAAYISNFIFNNTSQTYCPIFGSRKISNTDLYQTNPSWNIISDFNF</sequence>
<keyword evidence="2" id="KW-0808">Transferase</keyword>
<keyword evidence="1" id="KW-0328">Glycosyltransferase</keyword>
<protein>
    <submittedName>
        <fullName evidence="3">Alpha-1,2-fucosyltransferase</fullName>
    </submittedName>
</protein>
<comment type="caution">
    <text evidence="3">The sequence shown here is derived from an EMBL/GenBank/DDBJ whole genome shotgun (WGS) entry which is preliminary data.</text>
</comment>